<keyword evidence="2" id="KW-1185">Reference proteome</keyword>
<dbReference type="AlphaFoldDB" id="A0A1W1XX86"/>
<feature type="non-terminal residue" evidence="1">
    <location>
        <position position="1"/>
    </location>
</feature>
<evidence type="ECO:0000313" key="2">
    <source>
        <dbReference type="Proteomes" id="UP000192783"/>
    </source>
</evidence>
<proteinExistence type="predicted"/>
<name>A0A1W1XX86_9BACT</name>
<reference evidence="1 2" key="1">
    <citation type="submission" date="2017-04" db="EMBL/GenBank/DDBJ databases">
        <authorList>
            <person name="Afonso C.L."/>
            <person name="Miller P.J."/>
            <person name="Scott M.A."/>
            <person name="Spackman E."/>
            <person name="Goraichik I."/>
            <person name="Dimitrov K.M."/>
            <person name="Suarez D.L."/>
            <person name="Swayne D.E."/>
        </authorList>
    </citation>
    <scope>NUCLEOTIDE SEQUENCE [LARGE SCALE GENOMIC DNA]</scope>
    <source>
        <strain evidence="1 2">DSM 13146</strain>
    </source>
</reference>
<dbReference type="STRING" id="1121390.SAMN02746041_03264"/>
<gene>
    <name evidence="1" type="ORF">SAMN02746041_03264</name>
</gene>
<sequence length="220" mass="25472">VYTSYRIREVEYCCPNPDAVAARLKKAQFLSLPKIDRSILGNLSISHTRARTRGDSGEGSAPKADCVTVPFDPDLYPHLTALGFGPGQLAQIRETWTQRELDLNGLPEALDRAEWMAAHPEECLKGVDRPLGYIFRSLKNGIPSPPPGYLSRKERVAKELRKQAERIRELEKQHFEDSFLVWWHSLSDDERRQIDSTNKTRAMWDVHRREYYRQHVYKPL</sequence>
<evidence type="ECO:0000313" key="1">
    <source>
        <dbReference type="EMBL" id="SMC28482.1"/>
    </source>
</evidence>
<accession>A0A1W1XX86</accession>
<protein>
    <submittedName>
        <fullName evidence="1">Uncharacterized protein</fullName>
    </submittedName>
</protein>
<dbReference type="Proteomes" id="UP000192783">
    <property type="component" value="Unassembled WGS sequence"/>
</dbReference>
<organism evidence="1 2">
    <name type="scientific">Desulfacinum hydrothermale DSM 13146</name>
    <dbReference type="NCBI Taxonomy" id="1121390"/>
    <lineage>
        <taxon>Bacteria</taxon>
        <taxon>Pseudomonadati</taxon>
        <taxon>Thermodesulfobacteriota</taxon>
        <taxon>Syntrophobacteria</taxon>
        <taxon>Syntrophobacterales</taxon>
        <taxon>Syntrophobacteraceae</taxon>
        <taxon>Desulfacinum</taxon>
    </lineage>
</organism>
<dbReference type="EMBL" id="FWXF01000036">
    <property type="protein sequence ID" value="SMC28482.1"/>
    <property type="molecule type" value="Genomic_DNA"/>
</dbReference>